<proteinExistence type="predicted"/>
<evidence type="ECO:0000313" key="2">
    <source>
        <dbReference type="EMBL" id="KAL1523274.1"/>
    </source>
</evidence>
<sequence>MRALSLLALMGAGLSVDALVLGGASGGSTARWLRPHAPRAIMPAMGMEELEFIIHADGRVEERVRGVKGQDCNAVTSEINKQLGEVYATKPTEEMYEQKVKLNVDVEASVNAEGGKSSGSWSSW</sequence>
<dbReference type="AlphaFoldDB" id="A0AB34JMU3"/>
<dbReference type="Pfam" id="PF11211">
    <property type="entry name" value="DUF2997"/>
    <property type="match status" value="1"/>
</dbReference>
<gene>
    <name evidence="2" type="ORF">AB1Y20_018224</name>
</gene>
<organism evidence="2 3">
    <name type="scientific">Prymnesium parvum</name>
    <name type="common">Toxic golden alga</name>
    <dbReference type="NCBI Taxonomy" id="97485"/>
    <lineage>
        <taxon>Eukaryota</taxon>
        <taxon>Haptista</taxon>
        <taxon>Haptophyta</taxon>
        <taxon>Prymnesiophyceae</taxon>
        <taxon>Prymnesiales</taxon>
        <taxon>Prymnesiaceae</taxon>
        <taxon>Prymnesium</taxon>
    </lineage>
</organism>
<name>A0AB34JMU3_PRYPA</name>
<feature type="signal peptide" evidence="1">
    <location>
        <begin position="1"/>
        <end position="18"/>
    </location>
</feature>
<keyword evidence="1" id="KW-0732">Signal</keyword>
<feature type="chain" id="PRO_5044194222" evidence="1">
    <location>
        <begin position="19"/>
        <end position="124"/>
    </location>
</feature>
<evidence type="ECO:0000313" key="3">
    <source>
        <dbReference type="Proteomes" id="UP001515480"/>
    </source>
</evidence>
<dbReference type="Proteomes" id="UP001515480">
    <property type="component" value="Unassembled WGS sequence"/>
</dbReference>
<comment type="caution">
    <text evidence="2">The sequence shown here is derived from an EMBL/GenBank/DDBJ whole genome shotgun (WGS) entry which is preliminary data.</text>
</comment>
<keyword evidence="3" id="KW-1185">Reference proteome</keyword>
<evidence type="ECO:0000256" key="1">
    <source>
        <dbReference type="SAM" id="SignalP"/>
    </source>
</evidence>
<reference evidence="2 3" key="1">
    <citation type="journal article" date="2024" name="Science">
        <title>Giant polyketide synthase enzymes in the biosynthesis of giant marine polyether toxins.</title>
        <authorList>
            <person name="Fallon T.R."/>
            <person name="Shende V.V."/>
            <person name="Wierzbicki I.H."/>
            <person name="Pendleton A.L."/>
            <person name="Watervoot N.F."/>
            <person name="Auber R.P."/>
            <person name="Gonzalez D.J."/>
            <person name="Wisecaver J.H."/>
            <person name="Moore B.S."/>
        </authorList>
    </citation>
    <scope>NUCLEOTIDE SEQUENCE [LARGE SCALE GENOMIC DNA]</scope>
    <source>
        <strain evidence="2 3">12B1</strain>
    </source>
</reference>
<accession>A0AB34JMU3</accession>
<dbReference type="EMBL" id="JBGBPQ010000006">
    <property type="protein sequence ID" value="KAL1523274.1"/>
    <property type="molecule type" value="Genomic_DNA"/>
</dbReference>
<dbReference type="InterPro" id="IPR021375">
    <property type="entry name" value="DUF2997"/>
</dbReference>
<protein>
    <submittedName>
        <fullName evidence="2">Uncharacterized protein</fullName>
    </submittedName>
</protein>